<evidence type="ECO:0000256" key="1">
    <source>
        <dbReference type="SAM" id="Phobius"/>
    </source>
</evidence>
<evidence type="ECO:0000313" key="2">
    <source>
        <dbReference type="EMBL" id="KIK61007.1"/>
    </source>
</evidence>
<feature type="transmembrane region" description="Helical" evidence="1">
    <location>
        <begin position="110"/>
        <end position="130"/>
    </location>
</feature>
<keyword evidence="3" id="KW-1185">Reference proteome</keyword>
<feature type="transmembrane region" description="Helical" evidence="1">
    <location>
        <begin position="17"/>
        <end position="36"/>
    </location>
</feature>
<dbReference type="OrthoDB" id="2744793at2759"/>
<dbReference type="HOGENOM" id="CLU_044614_9_3_1"/>
<reference evidence="2 3" key="1">
    <citation type="submission" date="2014-04" db="EMBL/GenBank/DDBJ databases">
        <title>Evolutionary Origins and Diversification of the Mycorrhizal Mutualists.</title>
        <authorList>
            <consortium name="DOE Joint Genome Institute"/>
            <consortium name="Mycorrhizal Genomics Consortium"/>
            <person name="Kohler A."/>
            <person name="Kuo A."/>
            <person name="Nagy L.G."/>
            <person name="Floudas D."/>
            <person name="Copeland A."/>
            <person name="Barry K.W."/>
            <person name="Cichocki N."/>
            <person name="Veneault-Fourrey C."/>
            <person name="LaButti K."/>
            <person name="Lindquist E.A."/>
            <person name="Lipzen A."/>
            <person name="Lundell T."/>
            <person name="Morin E."/>
            <person name="Murat C."/>
            <person name="Riley R."/>
            <person name="Ohm R."/>
            <person name="Sun H."/>
            <person name="Tunlid A."/>
            <person name="Henrissat B."/>
            <person name="Grigoriev I.V."/>
            <person name="Hibbett D.S."/>
            <person name="Martin F."/>
        </authorList>
    </citation>
    <scope>NUCLEOTIDE SEQUENCE [LARGE SCALE GENOMIC DNA]</scope>
    <source>
        <strain evidence="2 3">FD-317 M1</strain>
    </source>
</reference>
<keyword evidence="1" id="KW-1133">Transmembrane helix</keyword>
<feature type="transmembrane region" description="Helical" evidence="1">
    <location>
        <begin position="56"/>
        <end position="75"/>
    </location>
</feature>
<evidence type="ECO:0000313" key="3">
    <source>
        <dbReference type="Proteomes" id="UP000053593"/>
    </source>
</evidence>
<sequence>MSATDDFNYTQWGRNNYHTICGLILESALYGIYSTLVAYSLRHLWFTEKHHTRGRIMTLLSLLVMFAMSTTLWAIDITDFLGGLQKIIINTDGTASQRSKENTLEINPRVIAQTIIFSFEYIIGDSVVVWRACALWGYGRRVLFLPIFLLISATVMVFFFLGCLGVNGWSYVTEEPVVCANSYIGVLFLSISINCLATGLIAAKAWMHHRVMLSASVKKTTRVLKVLVLLVESGLIYLIIWTTKSLSGFNGTFNSTPGGQFFVSMLNKMGNQVVGLYPTLLVVLVHMQRTAFNADLESYDNNNWGGSEVIQDGLGLDKWRPVVGEGIVFANEGEISRIGSSTNLGTNADTATTWPGSLSSTGASGV</sequence>
<keyword evidence="1" id="KW-0472">Membrane</keyword>
<feature type="transmembrane region" description="Helical" evidence="1">
    <location>
        <begin position="182"/>
        <end position="203"/>
    </location>
</feature>
<accession>A0A0D0CQ02</accession>
<proteinExistence type="predicted"/>
<feature type="transmembrane region" description="Helical" evidence="1">
    <location>
        <begin position="142"/>
        <end position="162"/>
    </location>
</feature>
<keyword evidence="1" id="KW-0812">Transmembrane</keyword>
<dbReference type="AlphaFoldDB" id="A0A0D0CQ02"/>
<dbReference type="Proteomes" id="UP000053593">
    <property type="component" value="Unassembled WGS sequence"/>
</dbReference>
<protein>
    <submittedName>
        <fullName evidence="2">Uncharacterized protein</fullName>
    </submittedName>
</protein>
<name>A0A0D0CQ02_9AGAR</name>
<feature type="transmembrane region" description="Helical" evidence="1">
    <location>
        <begin position="223"/>
        <end position="241"/>
    </location>
</feature>
<gene>
    <name evidence="2" type="ORF">GYMLUDRAFT_260983</name>
</gene>
<feature type="transmembrane region" description="Helical" evidence="1">
    <location>
        <begin position="261"/>
        <end position="285"/>
    </location>
</feature>
<dbReference type="EMBL" id="KN834772">
    <property type="protein sequence ID" value="KIK61007.1"/>
    <property type="molecule type" value="Genomic_DNA"/>
</dbReference>
<organism evidence="2 3">
    <name type="scientific">Collybiopsis luxurians FD-317 M1</name>
    <dbReference type="NCBI Taxonomy" id="944289"/>
    <lineage>
        <taxon>Eukaryota</taxon>
        <taxon>Fungi</taxon>
        <taxon>Dikarya</taxon>
        <taxon>Basidiomycota</taxon>
        <taxon>Agaricomycotina</taxon>
        <taxon>Agaricomycetes</taxon>
        <taxon>Agaricomycetidae</taxon>
        <taxon>Agaricales</taxon>
        <taxon>Marasmiineae</taxon>
        <taxon>Omphalotaceae</taxon>
        <taxon>Collybiopsis</taxon>
        <taxon>Collybiopsis luxurians</taxon>
    </lineage>
</organism>